<comment type="caution">
    <text evidence="4">The sequence shown here is derived from an EMBL/GenBank/DDBJ whole genome shotgun (WGS) entry which is preliminary data.</text>
</comment>
<evidence type="ECO:0000313" key="5">
    <source>
        <dbReference type="Proteomes" id="UP000681720"/>
    </source>
</evidence>
<dbReference type="SUPFAM" id="SSF53223">
    <property type="entry name" value="Aminoacid dehydrogenase-like, N-terminal domain"/>
    <property type="match status" value="1"/>
</dbReference>
<organism evidence="4 5">
    <name type="scientific">Rotaria magnacalcarata</name>
    <dbReference type="NCBI Taxonomy" id="392030"/>
    <lineage>
        <taxon>Eukaryota</taxon>
        <taxon>Metazoa</taxon>
        <taxon>Spiralia</taxon>
        <taxon>Gnathifera</taxon>
        <taxon>Rotifera</taxon>
        <taxon>Eurotatoria</taxon>
        <taxon>Bdelloidea</taxon>
        <taxon>Philodinida</taxon>
        <taxon>Philodinidae</taxon>
        <taxon>Rotaria</taxon>
    </lineage>
</organism>
<name>A0A8S2NU28_9BILA</name>
<feature type="domain" description="Quinate/shikimate 5-dehydrogenase/glutamyl-tRNA reductase" evidence="2">
    <location>
        <begin position="161"/>
        <end position="234"/>
    </location>
</feature>
<feature type="signal peptide" evidence="1">
    <location>
        <begin position="1"/>
        <end position="19"/>
    </location>
</feature>
<protein>
    <recommendedName>
        <fullName evidence="6">Shikimate dehydrogenase (NADP(+))</fullName>
    </recommendedName>
</protein>
<feature type="domain" description="Shikimate dehydrogenase substrate binding N-terminal" evidence="3">
    <location>
        <begin position="53"/>
        <end position="139"/>
    </location>
</feature>
<gene>
    <name evidence="4" type="ORF">GIL414_LOCUS12769</name>
</gene>
<dbReference type="GO" id="GO:0019632">
    <property type="term" value="P:shikimate metabolic process"/>
    <property type="evidence" value="ECO:0007669"/>
    <property type="project" value="TreeGrafter"/>
</dbReference>
<sequence>MANFFTVPYLFVLLGGISDFSLDFINSYSNKSKYQSNYKAFRAMLNKKLCLTIGDPVFHSKGPTIKTMSCQLLGISDEYSFIPYQTDLNIDGEIAKLKQFIIDNNVAGMSVTMPNKQAVIQMCDEIDESTKFMNAVNTVAVKNGKLFGYNTDWIGVVGALKGVTNLDGKKIAILGSGGTTSATLYGLTKDTKNITVFNRTIEKAKNLAEKFGVNYDLIDNINVENFDIIINTTSVGFDNENESPIDTSKISAKNIVFDVIYKPMETKLLRDAKQNGAEIIYVINVLLYGTFPQVKFYTGHELSQEQMKKISDFFAK</sequence>
<keyword evidence="1" id="KW-0732">Signal</keyword>
<dbReference type="Gene3D" id="3.40.50.10860">
    <property type="entry name" value="Leucine Dehydrogenase, chain A, domain 1"/>
    <property type="match status" value="1"/>
</dbReference>
<dbReference type="InterPro" id="IPR046346">
    <property type="entry name" value="Aminoacid_DH-like_N_sf"/>
</dbReference>
<evidence type="ECO:0000256" key="1">
    <source>
        <dbReference type="SAM" id="SignalP"/>
    </source>
</evidence>
<evidence type="ECO:0000259" key="3">
    <source>
        <dbReference type="Pfam" id="PF08501"/>
    </source>
</evidence>
<dbReference type="InterPro" id="IPR036291">
    <property type="entry name" value="NAD(P)-bd_dom_sf"/>
</dbReference>
<dbReference type="PANTHER" id="PTHR21089:SF1">
    <property type="entry name" value="BIFUNCTIONAL 3-DEHYDROQUINATE DEHYDRATASE_SHIKIMATE DEHYDROGENASE, CHLOROPLASTIC"/>
    <property type="match status" value="1"/>
</dbReference>
<dbReference type="InterPro" id="IPR013708">
    <property type="entry name" value="Shikimate_DH-bd_N"/>
</dbReference>
<evidence type="ECO:0000259" key="2">
    <source>
        <dbReference type="Pfam" id="PF01488"/>
    </source>
</evidence>
<evidence type="ECO:0008006" key="6">
    <source>
        <dbReference type="Google" id="ProtNLM"/>
    </source>
</evidence>
<dbReference type="GO" id="GO:0004764">
    <property type="term" value="F:shikimate 3-dehydrogenase (NADP+) activity"/>
    <property type="evidence" value="ECO:0007669"/>
    <property type="project" value="InterPro"/>
</dbReference>
<reference evidence="4" key="1">
    <citation type="submission" date="2021-02" db="EMBL/GenBank/DDBJ databases">
        <authorList>
            <person name="Nowell W R."/>
        </authorList>
    </citation>
    <scope>NUCLEOTIDE SEQUENCE</scope>
</reference>
<evidence type="ECO:0000313" key="4">
    <source>
        <dbReference type="EMBL" id="CAF4019286.1"/>
    </source>
</evidence>
<dbReference type="InterPro" id="IPR006151">
    <property type="entry name" value="Shikm_DH/Glu-tRNA_Rdtase"/>
</dbReference>
<dbReference type="AlphaFoldDB" id="A0A8S2NU28"/>
<dbReference type="EMBL" id="CAJOBJ010005040">
    <property type="protein sequence ID" value="CAF4019286.1"/>
    <property type="molecule type" value="Genomic_DNA"/>
</dbReference>
<dbReference type="Pfam" id="PF01488">
    <property type="entry name" value="Shikimate_DH"/>
    <property type="match status" value="1"/>
</dbReference>
<dbReference type="Pfam" id="PF08501">
    <property type="entry name" value="Shikimate_dh_N"/>
    <property type="match status" value="1"/>
</dbReference>
<proteinExistence type="predicted"/>
<dbReference type="SUPFAM" id="SSF51735">
    <property type="entry name" value="NAD(P)-binding Rossmann-fold domains"/>
    <property type="match status" value="1"/>
</dbReference>
<dbReference type="Proteomes" id="UP000681720">
    <property type="component" value="Unassembled WGS sequence"/>
</dbReference>
<accession>A0A8S2NU28</accession>
<dbReference type="InterPro" id="IPR022893">
    <property type="entry name" value="Shikimate_DH_fam"/>
</dbReference>
<dbReference type="CDD" id="cd01065">
    <property type="entry name" value="NAD_bind_Shikimate_DH"/>
    <property type="match status" value="1"/>
</dbReference>
<dbReference type="PANTHER" id="PTHR21089">
    <property type="entry name" value="SHIKIMATE DEHYDROGENASE"/>
    <property type="match status" value="1"/>
</dbReference>
<dbReference type="GO" id="GO:0009423">
    <property type="term" value="P:chorismate biosynthetic process"/>
    <property type="evidence" value="ECO:0007669"/>
    <property type="project" value="TreeGrafter"/>
</dbReference>
<feature type="chain" id="PRO_5035730015" description="Shikimate dehydrogenase (NADP(+))" evidence="1">
    <location>
        <begin position="20"/>
        <end position="316"/>
    </location>
</feature>
<dbReference type="Gene3D" id="3.40.50.720">
    <property type="entry name" value="NAD(P)-binding Rossmann-like Domain"/>
    <property type="match status" value="1"/>
</dbReference>